<sequence length="352" mass="40314">MSAKGFLVKVELEIYRVTCPGVWLCTNGKISLQLKMLDSKIQTQLCRPMFPLPCNEKYIFTKTFYKDRKLIDLQRSLSHETFYAELVHWKTCDEGYVLARFYSALDDILYPPGFKGNVKGKETDLLMEPTSLFPGAIAPKLEISTKTTIEEIFKSMPKINYCEQVPKKPHSPRKLPRRVCHSVAYSRGQKPFTEEKHKKPPFVYRRVSHDFLLRKNNAPDLEPTKKNGVKQSCHCYCTSKNEPLFTRVSSSKFNDHTDDCSICTSYDEYFLPERHKFKSENIEDYPKLCPCCKAANGKGQSLCDCAPSQGVDAAADSYRSCASSLVQKLHSKLNKVLDTECIECKDLFCESR</sequence>
<evidence type="ECO:0000313" key="4">
    <source>
        <dbReference type="EMBL" id="CAH1971563.1"/>
    </source>
</evidence>
<comment type="caution">
    <text evidence="4">The sequence shown here is derived from an EMBL/GenBank/DDBJ whole genome shotgun (WGS) entry which is preliminary data.</text>
</comment>
<comment type="similarity">
    <text evidence="1">Belongs to the SPATA6 family.</text>
</comment>
<dbReference type="GO" id="GO:0120212">
    <property type="term" value="C:sperm head-tail coupling apparatus"/>
    <property type="evidence" value="ECO:0007669"/>
    <property type="project" value="InterPro"/>
</dbReference>
<accession>A0A9P0P5W4</accession>
<dbReference type="Pfam" id="PF14909">
    <property type="entry name" value="SPATA6"/>
    <property type="match status" value="1"/>
</dbReference>
<dbReference type="EMBL" id="CAKOFQ010006787">
    <property type="protein sequence ID" value="CAH1971563.1"/>
    <property type="molecule type" value="Genomic_DNA"/>
</dbReference>
<reference evidence="4" key="1">
    <citation type="submission" date="2022-03" db="EMBL/GenBank/DDBJ databases">
        <authorList>
            <person name="Sayadi A."/>
        </authorList>
    </citation>
    <scope>NUCLEOTIDE SEQUENCE</scope>
</reference>
<feature type="domain" description="Spermatogenesis-associated protein 6 N-terminal" evidence="3">
    <location>
        <begin position="10"/>
        <end position="149"/>
    </location>
</feature>
<keyword evidence="2" id="KW-0597">Phosphoprotein</keyword>
<dbReference type="InterPro" id="IPR042769">
    <property type="entry name" value="SPATA6_fam"/>
</dbReference>
<gene>
    <name evidence="4" type="ORF">ACAOBT_LOCUS9485</name>
</gene>
<name>A0A9P0P5W4_ACAOB</name>
<organism evidence="4 5">
    <name type="scientific">Acanthoscelides obtectus</name>
    <name type="common">Bean weevil</name>
    <name type="synonym">Bruchus obtectus</name>
    <dbReference type="NCBI Taxonomy" id="200917"/>
    <lineage>
        <taxon>Eukaryota</taxon>
        <taxon>Metazoa</taxon>
        <taxon>Ecdysozoa</taxon>
        <taxon>Arthropoda</taxon>
        <taxon>Hexapoda</taxon>
        <taxon>Insecta</taxon>
        <taxon>Pterygota</taxon>
        <taxon>Neoptera</taxon>
        <taxon>Endopterygota</taxon>
        <taxon>Coleoptera</taxon>
        <taxon>Polyphaga</taxon>
        <taxon>Cucujiformia</taxon>
        <taxon>Chrysomeloidea</taxon>
        <taxon>Chrysomelidae</taxon>
        <taxon>Bruchinae</taxon>
        <taxon>Bruchini</taxon>
        <taxon>Acanthoscelides</taxon>
    </lineage>
</organism>
<dbReference type="InterPro" id="IPR032732">
    <property type="entry name" value="SPATA6_N"/>
</dbReference>
<evidence type="ECO:0000313" key="5">
    <source>
        <dbReference type="Proteomes" id="UP001152888"/>
    </source>
</evidence>
<proteinExistence type="inferred from homology"/>
<keyword evidence="5" id="KW-1185">Reference proteome</keyword>
<protein>
    <recommendedName>
        <fullName evidence="3">Spermatogenesis-associated protein 6 N-terminal domain-containing protein</fullName>
    </recommendedName>
</protein>
<dbReference type="GO" id="GO:0032027">
    <property type="term" value="F:myosin light chain binding"/>
    <property type="evidence" value="ECO:0007669"/>
    <property type="project" value="InterPro"/>
</dbReference>
<evidence type="ECO:0000259" key="3">
    <source>
        <dbReference type="Pfam" id="PF14909"/>
    </source>
</evidence>
<dbReference type="GO" id="GO:0007283">
    <property type="term" value="P:spermatogenesis"/>
    <property type="evidence" value="ECO:0007669"/>
    <property type="project" value="InterPro"/>
</dbReference>
<dbReference type="Proteomes" id="UP001152888">
    <property type="component" value="Unassembled WGS sequence"/>
</dbReference>
<evidence type="ECO:0000256" key="1">
    <source>
        <dbReference type="ARBA" id="ARBA00006215"/>
    </source>
</evidence>
<dbReference type="AlphaFoldDB" id="A0A9P0P5W4"/>
<dbReference type="PANTHER" id="PTHR16435">
    <property type="entry name" value="SPERMATOGENESIS-ASSOCIATED PROTEIN 6 SPATA6"/>
    <property type="match status" value="1"/>
</dbReference>
<evidence type="ECO:0000256" key="2">
    <source>
        <dbReference type="ARBA" id="ARBA00022553"/>
    </source>
</evidence>
<dbReference type="PANTHER" id="PTHR16435:SF6">
    <property type="entry name" value="IP09370P"/>
    <property type="match status" value="1"/>
</dbReference>
<dbReference type="OrthoDB" id="5963614at2759"/>